<evidence type="ECO:0000313" key="1">
    <source>
        <dbReference type="EMBL" id="WGF40054.1"/>
    </source>
</evidence>
<dbReference type="EMBL" id="CP122283">
    <property type="protein sequence ID" value="WGF40054.1"/>
    <property type="molecule type" value="Genomic_DNA"/>
</dbReference>
<reference evidence="1 2" key="1">
    <citation type="submission" date="2023-04" db="EMBL/GenBank/DDBJ databases">
        <title>Genomic of Lysinibacillus capsici TSBLM.</title>
        <authorList>
            <person name="Hu X.S."/>
            <person name="Yu C.H."/>
        </authorList>
    </citation>
    <scope>NUCLEOTIDE SEQUENCE [LARGE SCALE GENOMIC DNA]</scope>
    <source>
        <strain evidence="1 2">TSBLM</strain>
    </source>
</reference>
<name>A0ABY8KPG6_9BACI</name>
<proteinExistence type="predicted"/>
<accession>A0ABY8KPG6</accession>
<dbReference type="Proteomes" id="UP001244564">
    <property type="component" value="Chromosome"/>
</dbReference>
<dbReference type="RefSeq" id="WP_279495611.1">
    <property type="nucleotide sequence ID" value="NZ_CP122283.1"/>
</dbReference>
<keyword evidence="2" id="KW-1185">Reference proteome</keyword>
<organism evidence="1 2">
    <name type="scientific">Lysinibacillus capsici</name>
    <dbReference type="NCBI Taxonomy" id="2115968"/>
    <lineage>
        <taxon>Bacteria</taxon>
        <taxon>Bacillati</taxon>
        <taxon>Bacillota</taxon>
        <taxon>Bacilli</taxon>
        <taxon>Bacillales</taxon>
        <taxon>Bacillaceae</taxon>
        <taxon>Lysinibacillus</taxon>
    </lineage>
</organism>
<evidence type="ECO:0000313" key="2">
    <source>
        <dbReference type="Proteomes" id="UP001244564"/>
    </source>
</evidence>
<protein>
    <submittedName>
        <fullName evidence="1">Uncharacterized protein</fullName>
    </submittedName>
</protein>
<sequence length="125" mass="14597">MHNVNKNNGWERSVMQHTNEQIIQQANTEFLKALRYLDYGKVKQGEACLKQATHLANLLNDHITFIRAAICYGELLWHAEKYDASDHWLQLALDRLTAVQQDINDLLDVDVQRVRSLLNHQRHPL</sequence>
<gene>
    <name evidence="1" type="ORF">QBO96_07230</name>
</gene>